<comment type="caution">
    <text evidence="1">The sequence shown here is derived from an EMBL/GenBank/DDBJ whole genome shotgun (WGS) entry which is preliminary data.</text>
</comment>
<reference evidence="1 2" key="1">
    <citation type="submission" date="2020-09" db="EMBL/GenBank/DDBJ databases">
        <title>De no assembly of potato wild relative species, Solanum commersonii.</title>
        <authorList>
            <person name="Cho K."/>
        </authorList>
    </citation>
    <scope>NUCLEOTIDE SEQUENCE [LARGE SCALE GENOMIC DNA]</scope>
    <source>
        <strain evidence="1">LZ3.2</strain>
        <tissue evidence="1">Leaf</tissue>
    </source>
</reference>
<proteinExistence type="predicted"/>
<dbReference type="EMBL" id="JACXVP010000003">
    <property type="protein sequence ID" value="KAG5615254.1"/>
    <property type="molecule type" value="Genomic_DNA"/>
</dbReference>
<sequence length="100" mass="11760">MLPHVLRNRTSIKIRLNSRHFLNKPKNLEVILKVARCTPEEKKLGCTPLEPEVFEKTHVKKKLNESDFDVWLLDCHVKQRHLTSYYVGLSSKTYTSIDRV</sequence>
<keyword evidence="2" id="KW-1185">Reference proteome</keyword>
<dbReference type="Proteomes" id="UP000824120">
    <property type="component" value="Chromosome 3"/>
</dbReference>
<organism evidence="1 2">
    <name type="scientific">Solanum commersonii</name>
    <name type="common">Commerson's wild potato</name>
    <name type="synonym">Commerson's nightshade</name>
    <dbReference type="NCBI Taxonomy" id="4109"/>
    <lineage>
        <taxon>Eukaryota</taxon>
        <taxon>Viridiplantae</taxon>
        <taxon>Streptophyta</taxon>
        <taxon>Embryophyta</taxon>
        <taxon>Tracheophyta</taxon>
        <taxon>Spermatophyta</taxon>
        <taxon>Magnoliopsida</taxon>
        <taxon>eudicotyledons</taxon>
        <taxon>Gunneridae</taxon>
        <taxon>Pentapetalae</taxon>
        <taxon>asterids</taxon>
        <taxon>lamiids</taxon>
        <taxon>Solanales</taxon>
        <taxon>Solanaceae</taxon>
        <taxon>Solanoideae</taxon>
        <taxon>Solaneae</taxon>
        <taxon>Solanum</taxon>
    </lineage>
</organism>
<evidence type="ECO:0000313" key="1">
    <source>
        <dbReference type="EMBL" id="KAG5615254.1"/>
    </source>
</evidence>
<protein>
    <submittedName>
        <fullName evidence="1">Uncharacterized protein</fullName>
    </submittedName>
</protein>
<accession>A0A9J5ZSQ1</accession>
<dbReference type="AlphaFoldDB" id="A0A9J5ZSQ1"/>
<evidence type="ECO:0000313" key="2">
    <source>
        <dbReference type="Proteomes" id="UP000824120"/>
    </source>
</evidence>
<name>A0A9J5ZSQ1_SOLCO</name>
<dbReference type="OrthoDB" id="1435984at2759"/>
<gene>
    <name evidence="1" type="ORF">H5410_015078</name>
</gene>